<keyword evidence="4" id="KW-1185">Reference proteome</keyword>
<organism evidence="3 4">
    <name type="scientific">Flectobacillus roseus</name>
    <dbReference type="NCBI Taxonomy" id="502259"/>
    <lineage>
        <taxon>Bacteria</taxon>
        <taxon>Pseudomonadati</taxon>
        <taxon>Bacteroidota</taxon>
        <taxon>Cytophagia</taxon>
        <taxon>Cytophagales</taxon>
        <taxon>Flectobacillaceae</taxon>
        <taxon>Flectobacillus</taxon>
    </lineage>
</organism>
<reference evidence="3 4" key="1">
    <citation type="submission" date="2023-05" db="EMBL/GenBank/DDBJ databases">
        <title>Novel species of genus Flectobacillus isolated from stream in China.</title>
        <authorList>
            <person name="Lu H."/>
        </authorList>
    </citation>
    <scope>NUCLEOTIDE SEQUENCE [LARGE SCALE GENOMIC DNA]</scope>
    <source>
        <strain evidence="3 4">KCTC 42575</strain>
    </source>
</reference>
<keyword evidence="1" id="KW-0732">Signal</keyword>
<feature type="signal peptide" evidence="1">
    <location>
        <begin position="1"/>
        <end position="20"/>
    </location>
</feature>
<dbReference type="InterPro" id="IPR026444">
    <property type="entry name" value="Secre_tail"/>
</dbReference>
<protein>
    <submittedName>
        <fullName evidence="3">T9SS type A sorting domain-containing protein</fullName>
    </submittedName>
</protein>
<evidence type="ECO:0000256" key="1">
    <source>
        <dbReference type="SAM" id="SignalP"/>
    </source>
</evidence>
<feature type="chain" id="PRO_5047138155" evidence="1">
    <location>
        <begin position="21"/>
        <end position="1449"/>
    </location>
</feature>
<name>A0ABT6YG34_9BACT</name>
<evidence type="ECO:0000259" key="2">
    <source>
        <dbReference type="Pfam" id="PF18962"/>
    </source>
</evidence>
<comment type="caution">
    <text evidence="3">The sequence shown here is derived from an EMBL/GenBank/DDBJ whole genome shotgun (WGS) entry which is preliminary data.</text>
</comment>
<feature type="domain" description="Secretion system C-terminal sorting" evidence="2">
    <location>
        <begin position="1381"/>
        <end position="1441"/>
    </location>
</feature>
<dbReference type="Pfam" id="PF18962">
    <property type="entry name" value="Por_Secre_tail"/>
    <property type="match status" value="1"/>
</dbReference>
<accession>A0ABT6YG34</accession>
<gene>
    <name evidence="3" type="ORF">QM524_25220</name>
</gene>
<dbReference type="RefSeq" id="WP_283346789.1">
    <property type="nucleotide sequence ID" value="NZ_JASHIF010000033.1"/>
</dbReference>
<evidence type="ECO:0000313" key="3">
    <source>
        <dbReference type="EMBL" id="MDI9862551.1"/>
    </source>
</evidence>
<proteinExistence type="predicted"/>
<dbReference type="NCBIfam" id="TIGR04183">
    <property type="entry name" value="Por_Secre_tail"/>
    <property type="match status" value="1"/>
</dbReference>
<evidence type="ECO:0000313" key="4">
    <source>
        <dbReference type="Proteomes" id="UP001236507"/>
    </source>
</evidence>
<dbReference type="EMBL" id="JASHIF010000033">
    <property type="protein sequence ID" value="MDI9862551.1"/>
    <property type="molecule type" value="Genomic_DNA"/>
</dbReference>
<sequence>MRKFLFTQLLLLGCFLQVFSQTVTFKRIVQPTSTNFCSGGKFILSYQKTGNFNSDNKFKVQLTDYFQPNKVLVDIDTKDSSGYLVGTFPDFQQISKLSDYLYKRTNYNYVRIQIATTSPSVEPSQFGLTSSFALMIRPNIIIDTTSSSIFRDKVLPLKLSGTSSGDFSITTSEGSVHTVQSHSINFTDVFVNTYPNKSGDFYIKEVSNTCGVGTAQGKVKVTVVDNLLQISNLLGTTYCTNGNIKLSIEKRGIWNADNKFLIRLISINNPSQFYDVEAKESDGIVSAKIPGLVPRTSFNLSVVATSPFTISPAHTTSVNVKEEAKIDILPEAKTVRYGSVAYLDVNYSGLLPITFELTDGYQYYLRNNETSTSIPIYPTKTLDYKINKFAGECNTGEGVNVSKVTVTDAIKVEEILTKSVCTSGVFKVRFSSQPVMEVNTAINMALLFSDGSKTALTGKVTEDGLAEFIFPSSSTNEGKTFTFGLSPNLLIGSTFEYGSNQCLFKSIPKFTYTNLGNPHTIEKPSWVYGSLGFSGGGSIEYEDNFGKKSTLYMPEGGIAYFNSKFYVSDNTTYKVNKVSNECGVNSDMELSFDIQVLNPIKTLKLLAPFGQGSTICAGSTQELTLQRNSTFNATSRFFLDYVDDTGKIIIGNVGEFINDKLLWKVPIHLNAINLQVRATVPSTTGERYFVEVADFPSYSGISEFNTSSYFGSSGAYLKGGLRLDNQLPTTAVFDDGLRVTSSNGGILYFTLNLENQSNFAVKKLTNGCGTKDVDIKFKVKYFDRIVEFKDVNSKMTVCVGKKIVLKYSETITTVSNRVASYKLMLLKADETPYSKQVLLTGIKQSPFEVTLPQDLAEGDYTLQLVDESDSLLFSNIKVIRIQQAPNVSVSFANGQKDIELSYGESVSLKFNNNDTTNFEGVVRGKYGDVYPVNSSISTSVTLLPQNSTIYTISRVFNQCGVQDLNFSVSIRVKPLVTWKVLNLSANENSNTCRNQKLHINLNAYGDVDTTQLYKLSFLTDNNGVSIYHEIARIKPYGSYALSIPTNIPLGAYQIMLQNIATSNIEIRGSKSDTLIDVPDYTIAGNVTTVANQPVTLTLKASNIADNYLFVGNPTFELSNGVTGGITGMIRQSGFISFVAQKSETVTLKSVSNQCGVAAGKGSATITVLPETASYILTSNATVNNINNYLCAGTETNIGFKLIGITGTSPSLGLEMSDSLGVNFNEIETLGASYTTNTISFKIPNNTPSGQNYRFRVISKESSISSTTSVNPLEVIKSPSASFDTTVYYFSPEKKVDLKVKLTGSFPVSFKLGTDELSAKEFNASTSPYSVSLNPTVPTKFRLFNVSDYYCRTGTIGSNSTVSLELVTGFEDIQKLGVTVGPNPATDFITINTDENGIKAELVDSIGNVVSEIKLNAGSTQLDLKNYPNGMYLLRISKDQKVGVFKLMKY</sequence>
<dbReference type="Proteomes" id="UP001236507">
    <property type="component" value="Unassembled WGS sequence"/>
</dbReference>